<protein>
    <recommendedName>
        <fullName evidence="5">STAS/SEC14 domain-containing protein</fullName>
    </recommendedName>
</protein>
<evidence type="ECO:0000313" key="3">
    <source>
        <dbReference type="Proteomes" id="UP000055611"/>
    </source>
</evidence>
<dbReference type="OrthoDB" id="5465025at2"/>
<reference evidence="2 4" key="2">
    <citation type="submission" date="2019-03" db="EMBL/GenBank/DDBJ databases">
        <title>Genomic Encyclopedia of Type Strains, Phase IV (KMG-IV): sequencing the most valuable type-strain genomes for metagenomic binning, comparative biology and taxonomic classification.</title>
        <authorList>
            <person name="Goeker M."/>
        </authorList>
    </citation>
    <scope>NUCLEOTIDE SEQUENCE [LARGE SCALE GENOMIC DNA]</scope>
    <source>
        <strain evidence="2 4">DSM 101483</strain>
    </source>
</reference>
<dbReference type="KEGG" id="dej:AWY79_16020"/>
<dbReference type="EMBL" id="CP014206">
    <property type="protein sequence ID" value="AMK12497.1"/>
    <property type="molecule type" value="Genomic_DNA"/>
</dbReference>
<dbReference type="RefSeq" id="WP_066806118.1">
    <property type="nucleotide sequence ID" value="NZ_CP014206.1"/>
</dbReference>
<name>A0A126QRZ1_9BACT</name>
<dbReference type="Proteomes" id="UP000295506">
    <property type="component" value="Unassembled WGS sequence"/>
</dbReference>
<organism evidence="2 4">
    <name type="scientific">Pseudodesulfovibrio indicus</name>
    <dbReference type="NCBI Taxonomy" id="1716143"/>
    <lineage>
        <taxon>Bacteria</taxon>
        <taxon>Pseudomonadati</taxon>
        <taxon>Thermodesulfobacteriota</taxon>
        <taxon>Desulfovibrionia</taxon>
        <taxon>Desulfovibrionales</taxon>
        <taxon>Desulfovibrionaceae</taxon>
    </lineage>
</organism>
<keyword evidence="3" id="KW-1185">Reference proteome</keyword>
<evidence type="ECO:0000313" key="2">
    <source>
        <dbReference type="EMBL" id="TDT90805.1"/>
    </source>
</evidence>
<dbReference type="AlphaFoldDB" id="A0A126QRZ1"/>
<sequence>MTAKATIETQGDFLRVTVTGVIRTLEEIADYSRQYRLEANRLGLRRVFIDYREAYFMMDYHDLLELAEYATEQGFHLHGLRIAALCSPEGVDLHRKYETIAHNRSIAYRAFTDSAEAEEWLARS</sequence>
<evidence type="ECO:0000313" key="4">
    <source>
        <dbReference type="Proteomes" id="UP000295506"/>
    </source>
</evidence>
<proteinExistence type="predicted"/>
<dbReference type="EMBL" id="SOBK01000002">
    <property type="protein sequence ID" value="TDT90805.1"/>
    <property type="molecule type" value="Genomic_DNA"/>
</dbReference>
<reference evidence="1 3" key="1">
    <citation type="journal article" date="2016" name="Front. Microbiol.">
        <title>Genome Sequence of the Piezophilic, Mesophilic Sulfate-Reducing Bacterium Desulfovibrio indicus J2T.</title>
        <authorList>
            <person name="Cao J."/>
            <person name="Maignien L."/>
            <person name="Shao Z."/>
            <person name="Alain K."/>
            <person name="Jebbar M."/>
        </authorList>
    </citation>
    <scope>NUCLEOTIDE SEQUENCE [LARGE SCALE GENOMIC DNA]</scope>
    <source>
        <strain evidence="1 3">J2</strain>
    </source>
</reference>
<accession>A0A126QRZ1</accession>
<evidence type="ECO:0008006" key="5">
    <source>
        <dbReference type="Google" id="ProtNLM"/>
    </source>
</evidence>
<gene>
    <name evidence="1" type="ORF">AWY79_16020</name>
    <name evidence="2" type="ORF">EDC59_102237</name>
</gene>
<dbReference type="Proteomes" id="UP000055611">
    <property type="component" value="Chromosome"/>
</dbReference>
<evidence type="ECO:0000313" key="1">
    <source>
        <dbReference type="EMBL" id="AMK12497.1"/>
    </source>
</evidence>